<evidence type="ECO:0000256" key="1">
    <source>
        <dbReference type="SAM" id="MobiDB-lite"/>
    </source>
</evidence>
<organism evidence="2 3">
    <name type="scientific">Symbiodinium necroappetens</name>
    <dbReference type="NCBI Taxonomy" id="1628268"/>
    <lineage>
        <taxon>Eukaryota</taxon>
        <taxon>Sar</taxon>
        <taxon>Alveolata</taxon>
        <taxon>Dinophyceae</taxon>
        <taxon>Suessiales</taxon>
        <taxon>Symbiodiniaceae</taxon>
        <taxon>Symbiodinium</taxon>
    </lineage>
</organism>
<comment type="caution">
    <text evidence="2">The sequence shown here is derived from an EMBL/GenBank/DDBJ whole genome shotgun (WGS) entry which is preliminary data.</text>
</comment>
<accession>A0A812KLY6</accession>
<feature type="region of interest" description="Disordered" evidence="1">
    <location>
        <begin position="255"/>
        <end position="278"/>
    </location>
</feature>
<dbReference type="OrthoDB" id="415966at2759"/>
<evidence type="ECO:0000313" key="2">
    <source>
        <dbReference type="EMBL" id="CAE7230631.1"/>
    </source>
</evidence>
<sequence>MALPLQTTAVVFDSMGLRNGRPRARFDLTPIGIPDSRNGAFCGLRLGMHPRSKEAKRYSKIFESAENFVWYAVRDQQVTDHFGGPCSECKCLMIVVAGNDWSDFYRGSITAHSISRDTASRMRENLLRWKQYSSTIEECVFVMLNIDMLTATYDNAQATNASKNAYSIVDANTQMIREVFANEPSVFFLEDKLTELEEKDISDDRFHLGNGCGPLLCRKLVEWYEKSRQSWNPATGIYDKSLPISAASTTGAVDELPPALSCENANSEAEPTPRTSNS</sequence>
<proteinExistence type="predicted"/>
<feature type="compositionally biased region" description="Polar residues" evidence="1">
    <location>
        <begin position="263"/>
        <end position="278"/>
    </location>
</feature>
<gene>
    <name evidence="2" type="primary">tma-22</name>
    <name evidence="2" type="ORF">SNEC2469_LOCUS3540</name>
</gene>
<dbReference type="AlphaFoldDB" id="A0A812KLY6"/>
<dbReference type="EMBL" id="CAJNJA010007920">
    <property type="protein sequence ID" value="CAE7230631.1"/>
    <property type="molecule type" value="Genomic_DNA"/>
</dbReference>
<protein>
    <submittedName>
        <fullName evidence="2">Tma-22 protein</fullName>
    </submittedName>
</protein>
<name>A0A812KLY6_9DINO</name>
<evidence type="ECO:0000313" key="3">
    <source>
        <dbReference type="Proteomes" id="UP000601435"/>
    </source>
</evidence>
<keyword evidence="3" id="KW-1185">Reference proteome</keyword>
<reference evidence="2" key="1">
    <citation type="submission" date="2021-02" db="EMBL/GenBank/DDBJ databases">
        <authorList>
            <person name="Dougan E. K."/>
            <person name="Rhodes N."/>
            <person name="Thang M."/>
            <person name="Chan C."/>
        </authorList>
    </citation>
    <scope>NUCLEOTIDE SEQUENCE</scope>
</reference>
<dbReference type="Proteomes" id="UP000601435">
    <property type="component" value="Unassembled WGS sequence"/>
</dbReference>